<comment type="caution">
    <text evidence="1">The sequence shown here is derived from an EMBL/GenBank/DDBJ whole genome shotgun (WGS) entry which is preliminary data.</text>
</comment>
<organism evidence="1 2">
    <name type="scientific">Candidatus Enterovibrio escicola</name>
    <dbReference type="NCBI Taxonomy" id="1927127"/>
    <lineage>
        <taxon>Bacteria</taxon>
        <taxon>Pseudomonadati</taxon>
        <taxon>Pseudomonadota</taxon>
        <taxon>Gammaproteobacteria</taxon>
        <taxon>Vibrionales</taxon>
        <taxon>Vibrionaceae</taxon>
        <taxon>Enterovibrio</taxon>
    </lineage>
</organism>
<proteinExistence type="predicted"/>
<protein>
    <submittedName>
        <fullName evidence="1">Mobile element protein</fullName>
    </submittedName>
</protein>
<evidence type="ECO:0000313" key="2">
    <source>
        <dbReference type="Proteomes" id="UP000219020"/>
    </source>
</evidence>
<accession>A0A2A5T1U7</accession>
<dbReference type="Proteomes" id="UP000219020">
    <property type="component" value="Unassembled WGS sequence"/>
</dbReference>
<dbReference type="EMBL" id="NBYY01000025">
    <property type="protein sequence ID" value="PCS22145.1"/>
    <property type="molecule type" value="Genomic_DNA"/>
</dbReference>
<keyword evidence="2" id="KW-1185">Reference proteome</keyword>
<sequence length="48" mass="5313">MSSHEIIAAEVSLVYVGDNEVLPILLSPLRRKMQQVSVDGAYDTRACH</sequence>
<evidence type="ECO:0000313" key="1">
    <source>
        <dbReference type="EMBL" id="PCS22145.1"/>
    </source>
</evidence>
<gene>
    <name evidence="1" type="ORF">BTN49_2212</name>
</gene>
<reference evidence="2" key="1">
    <citation type="submission" date="2017-04" db="EMBL/GenBank/DDBJ databases">
        <title>Genome evolution of the luminous symbionts of deep sea anglerfish.</title>
        <authorList>
            <person name="Hendry T.A."/>
        </authorList>
    </citation>
    <scope>NUCLEOTIDE SEQUENCE [LARGE SCALE GENOMIC DNA]</scope>
</reference>
<dbReference type="AlphaFoldDB" id="A0A2A5T1U7"/>
<name>A0A2A5T1U7_9GAMM</name>